<keyword evidence="1 5" id="KW-0732">Signal</keyword>
<keyword evidence="4" id="KW-0472">Membrane</keyword>
<evidence type="ECO:0000256" key="4">
    <source>
        <dbReference type="SAM" id="Phobius"/>
    </source>
</evidence>
<dbReference type="InterPro" id="IPR007110">
    <property type="entry name" value="Ig-like_dom"/>
</dbReference>
<evidence type="ECO:0000313" key="7">
    <source>
        <dbReference type="EMBL" id="OAF69224.1"/>
    </source>
</evidence>
<dbReference type="PANTHER" id="PTHR45080:SF8">
    <property type="entry name" value="IG-LIKE DOMAIN-CONTAINING PROTEIN"/>
    <property type="match status" value="1"/>
</dbReference>
<evidence type="ECO:0000313" key="8">
    <source>
        <dbReference type="Proteomes" id="UP000078046"/>
    </source>
</evidence>
<dbReference type="InterPro" id="IPR013106">
    <property type="entry name" value="Ig_V-set"/>
</dbReference>
<protein>
    <submittedName>
        <fullName evidence="7">Transmembrane and immunoglobulin domain-containing protein 1</fullName>
    </submittedName>
</protein>
<dbReference type="SUPFAM" id="SSF49265">
    <property type="entry name" value="Fibronectin type III"/>
    <property type="match status" value="1"/>
</dbReference>
<dbReference type="Pfam" id="PF07679">
    <property type="entry name" value="I-set"/>
    <property type="match status" value="1"/>
</dbReference>
<evidence type="ECO:0000256" key="1">
    <source>
        <dbReference type="ARBA" id="ARBA00022729"/>
    </source>
</evidence>
<feature type="chain" id="PRO_5008056885" evidence="5">
    <location>
        <begin position="21"/>
        <end position="692"/>
    </location>
</feature>
<dbReference type="GO" id="GO:0007156">
    <property type="term" value="P:homophilic cell adhesion via plasma membrane adhesion molecules"/>
    <property type="evidence" value="ECO:0007669"/>
    <property type="project" value="TreeGrafter"/>
</dbReference>
<name>A0A177B722_9BILA</name>
<dbReference type="InterPro" id="IPR036116">
    <property type="entry name" value="FN3_sf"/>
</dbReference>
<comment type="caution">
    <text evidence="7">The sequence shown here is derived from an EMBL/GenBank/DDBJ whole genome shotgun (WGS) entry which is preliminary data.</text>
</comment>
<dbReference type="SUPFAM" id="SSF48726">
    <property type="entry name" value="Immunoglobulin"/>
    <property type="match status" value="4"/>
</dbReference>
<feature type="domain" description="Ig-like" evidence="6">
    <location>
        <begin position="35"/>
        <end position="124"/>
    </location>
</feature>
<dbReference type="InterPro" id="IPR003599">
    <property type="entry name" value="Ig_sub"/>
</dbReference>
<evidence type="ECO:0000259" key="6">
    <source>
        <dbReference type="PROSITE" id="PS50835"/>
    </source>
</evidence>
<dbReference type="InterPro" id="IPR013783">
    <property type="entry name" value="Ig-like_fold"/>
</dbReference>
<keyword evidence="8" id="KW-1185">Reference proteome</keyword>
<dbReference type="SMART" id="SM00409">
    <property type="entry name" value="IG"/>
    <property type="match status" value="3"/>
</dbReference>
<reference evidence="7 8" key="1">
    <citation type="submission" date="2016-04" db="EMBL/GenBank/DDBJ databases">
        <title>The genome of Intoshia linei affirms orthonectids as highly simplified spiralians.</title>
        <authorList>
            <person name="Mikhailov K.V."/>
            <person name="Slusarev G.S."/>
            <person name="Nikitin M.A."/>
            <person name="Logacheva M.D."/>
            <person name="Penin A."/>
            <person name="Aleoshin V."/>
            <person name="Panchin Y.V."/>
        </authorList>
    </citation>
    <scope>NUCLEOTIDE SEQUENCE [LARGE SCALE GENOMIC DNA]</scope>
    <source>
        <strain evidence="7">Intl2013</strain>
        <tissue evidence="7">Whole animal</tissue>
    </source>
</reference>
<feature type="signal peptide" evidence="5">
    <location>
        <begin position="1"/>
        <end position="20"/>
    </location>
</feature>
<dbReference type="InterPro" id="IPR050958">
    <property type="entry name" value="Cell_Adh-Cytoskel_Orgn"/>
</dbReference>
<feature type="transmembrane region" description="Helical" evidence="4">
    <location>
        <begin position="613"/>
        <end position="637"/>
    </location>
</feature>
<dbReference type="GO" id="GO:0005886">
    <property type="term" value="C:plasma membrane"/>
    <property type="evidence" value="ECO:0007669"/>
    <property type="project" value="TreeGrafter"/>
</dbReference>
<dbReference type="InterPro" id="IPR013098">
    <property type="entry name" value="Ig_I-set"/>
</dbReference>
<sequence>MLSVFCQIFSVVLIFDGVYCKEAVDGVNLMAVLDESIILPCNLNTANLTDFNLVQWLKNTNKLPIYMKFKNFKPHINELYQNNVVFYTNNSLKILNVKYHHSGRYKCQITKVSTKSQLNRIIISSQWINLQIGDNLQIIQKPKNITRRQGSRANFECKTNFKDNLKVNWYKLEKTPKKLDTINGLLYRIKIVKNSLSISYILPRDTGTYICKISNQFVTVNASAFLNVTFVPKINLLKKEVYITIGSDYDLNCIFEANPPATHIIWTKNEKSLKIKSNVEYKHFDNNTFSQLSILSFKNFQMADSGRYTCTAYSSVGPGKTSDIIMIVSADPKQGNVPKNEFRNLESYSKKFNAPQKMNELKSSYNKIVTNKVLSIKYPSKQDSGIYQCKFYNGLKSLSTIFYFIVENQDDSLNFKATSHTFSISIKINEKLLNPNVTVFYRKNNTIWNSMNFNKTDFSVNKLKSNTIYEIIICRINHSGFFYSNTQKIKTISQIKIINLKKDDNSNSTHNDTSNDVYKIKNMSAHWVKSGIMINWTKPKSDDIVGYEIEYKTLTGWNYLIYDTFEKPQYLWKTASHGIAYQFRIKTFTNHDSNHVNVPFIFSNKEMVKVDNFLFSFFIGMLVVFGVLLFICITCLINKWYTRSQKKKIIKRDIINVQSIIIYCKVDQNVDIKIKDEFHSLTFDSTSHSFDP</sequence>
<evidence type="ECO:0000256" key="3">
    <source>
        <dbReference type="ARBA" id="ARBA00023157"/>
    </source>
</evidence>
<organism evidence="7 8">
    <name type="scientific">Intoshia linei</name>
    <dbReference type="NCBI Taxonomy" id="1819745"/>
    <lineage>
        <taxon>Eukaryota</taxon>
        <taxon>Metazoa</taxon>
        <taxon>Spiralia</taxon>
        <taxon>Lophotrochozoa</taxon>
        <taxon>Mesozoa</taxon>
        <taxon>Orthonectida</taxon>
        <taxon>Rhopaluridae</taxon>
        <taxon>Intoshia</taxon>
    </lineage>
</organism>
<dbReference type="AlphaFoldDB" id="A0A177B722"/>
<dbReference type="Gene3D" id="2.60.40.10">
    <property type="entry name" value="Immunoglobulins"/>
    <property type="match status" value="4"/>
</dbReference>
<dbReference type="InterPro" id="IPR036179">
    <property type="entry name" value="Ig-like_dom_sf"/>
</dbReference>
<dbReference type="Pfam" id="PF07686">
    <property type="entry name" value="V-set"/>
    <property type="match status" value="1"/>
</dbReference>
<keyword evidence="2" id="KW-0677">Repeat</keyword>
<dbReference type="OrthoDB" id="6148654at2759"/>
<dbReference type="PROSITE" id="PS50835">
    <property type="entry name" value="IG_LIKE"/>
    <property type="match status" value="3"/>
</dbReference>
<feature type="domain" description="Ig-like" evidence="6">
    <location>
        <begin position="232"/>
        <end position="326"/>
    </location>
</feature>
<dbReference type="CDD" id="cd00096">
    <property type="entry name" value="Ig"/>
    <property type="match status" value="2"/>
</dbReference>
<dbReference type="Proteomes" id="UP000078046">
    <property type="component" value="Unassembled WGS sequence"/>
</dbReference>
<feature type="domain" description="Ig-like" evidence="6">
    <location>
        <begin position="136"/>
        <end position="229"/>
    </location>
</feature>
<dbReference type="InterPro" id="IPR003598">
    <property type="entry name" value="Ig_sub2"/>
</dbReference>
<dbReference type="EMBL" id="LWCA01000316">
    <property type="protein sequence ID" value="OAF69224.1"/>
    <property type="molecule type" value="Genomic_DNA"/>
</dbReference>
<evidence type="ECO:0000256" key="5">
    <source>
        <dbReference type="SAM" id="SignalP"/>
    </source>
</evidence>
<proteinExistence type="predicted"/>
<keyword evidence="4 7" id="KW-0812">Transmembrane</keyword>
<evidence type="ECO:0000256" key="2">
    <source>
        <dbReference type="ARBA" id="ARBA00022737"/>
    </source>
</evidence>
<dbReference type="Pfam" id="PF13927">
    <property type="entry name" value="Ig_3"/>
    <property type="match status" value="1"/>
</dbReference>
<keyword evidence="4" id="KW-1133">Transmembrane helix</keyword>
<gene>
    <name evidence="7" type="ORF">A3Q56_03000</name>
</gene>
<feature type="non-terminal residue" evidence="7">
    <location>
        <position position="692"/>
    </location>
</feature>
<dbReference type="SMART" id="SM00408">
    <property type="entry name" value="IGc2"/>
    <property type="match status" value="3"/>
</dbReference>
<dbReference type="PANTHER" id="PTHR45080">
    <property type="entry name" value="CONTACTIN 5"/>
    <property type="match status" value="1"/>
</dbReference>
<keyword evidence="3" id="KW-1015">Disulfide bond</keyword>
<accession>A0A177B722</accession>